<name>A0ABW2RBG5_9BURK</name>
<feature type="transmembrane region" description="Helical" evidence="6">
    <location>
        <begin position="342"/>
        <end position="364"/>
    </location>
</feature>
<feature type="transmembrane region" description="Helical" evidence="6">
    <location>
        <begin position="306"/>
        <end position="330"/>
    </location>
</feature>
<evidence type="ECO:0000256" key="4">
    <source>
        <dbReference type="ARBA" id="ARBA00022989"/>
    </source>
</evidence>
<dbReference type="InterPro" id="IPR020846">
    <property type="entry name" value="MFS_dom"/>
</dbReference>
<dbReference type="EMBL" id="JBHTBX010000008">
    <property type="protein sequence ID" value="MFC7435415.1"/>
    <property type="molecule type" value="Genomic_DNA"/>
</dbReference>
<evidence type="ECO:0000256" key="6">
    <source>
        <dbReference type="SAM" id="Phobius"/>
    </source>
</evidence>
<keyword evidence="5 6" id="KW-0472">Membrane</keyword>
<feature type="transmembrane region" description="Helical" evidence="6">
    <location>
        <begin position="282"/>
        <end position="300"/>
    </location>
</feature>
<feature type="transmembrane region" description="Helical" evidence="6">
    <location>
        <begin position="376"/>
        <end position="394"/>
    </location>
</feature>
<comment type="subcellular location">
    <subcellularLocation>
        <location evidence="1">Cell membrane</location>
        <topology evidence="1">Multi-pass membrane protein</topology>
    </subcellularLocation>
</comment>
<dbReference type="SUPFAM" id="SSF103473">
    <property type="entry name" value="MFS general substrate transporter"/>
    <property type="match status" value="1"/>
</dbReference>
<dbReference type="Pfam" id="PF07690">
    <property type="entry name" value="MFS_1"/>
    <property type="match status" value="2"/>
</dbReference>
<reference evidence="9" key="1">
    <citation type="journal article" date="2019" name="Int. J. Syst. Evol. Microbiol.">
        <title>The Global Catalogue of Microorganisms (GCM) 10K type strain sequencing project: providing services to taxonomists for standard genome sequencing and annotation.</title>
        <authorList>
            <consortium name="The Broad Institute Genomics Platform"/>
            <consortium name="The Broad Institute Genome Sequencing Center for Infectious Disease"/>
            <person name="Wu L."/>
            <person name="Ma J."/>
        </authorList>
    </citation>
    <scope>NUCLEOTIDE SEQUENCE [LARGE SCALE GENOMIC DNA]</scope>
    <source>
        <strain evidence="9">CCUG 54518</strain>
    </source>
</reference>
<feature type="transmembrane region" description="Helical" evidence="6">
    <location>
        <begin position="253"/>
        <end position="270"/>
    </location>
</feature>
<dbReference type="RefSeq" id="WP_382258058.1">
    <property type="nucleotide sequence ID" value="NZ_JBHTBX010000008.1"/>
</dbReference>
<feature type="transmembrane region" description="Helical" evidence="6">
    <location>
        <begin position="12"/>
        <end position="32"/>
    </location>
</feature>
<feature type="transmembrane region" description="Helical" evidence="6">
    <location>
        <begin position="79"/>
        <end position="103"/>
    </location>
</feature>
<organism evidence="8 9">
    <name type="scientific">Hydrogenophaga bisanensis</name>
    <dbReference type="NCBI Taxonomy" id="439611"/>
    <lineage>
        <taxon>Bacteria</taxon>
        <taxon>Pseudomonadati</taxon>
        <taxon>Pseudomonadota</taxon>
        <taxon>Betaproteobacteria</taxon>
        <taxon>Burkholderiales</taxon>
        <taxon>Comamonadaceae</taxon>
        <taxon>Hydrogenophaga</taxon>
    </lineage>
</organism>
<dbReference type="InterPro" id="IPR011701">
    <property type="entry name" value="MFS"/>
</dbReference>
<keyword evidence="2" id="KW-1003">Cell membrane</keyword>
<evidence type="ECO:0000256" key="3">
    <source>
        <dbReference type="ARBA" id="ARBA00022692"/>
    </source>
</evidence>
<protein>
    <submittedName>
        <fullName evidence="8">MFS transporter</fullName>
    </submittedName>
</protein>
<dbReference type="InterPro" id="IPR036259">
    <property type="entry name" value="MFS_trans_sf"/>
</dbReference>
<sequence length="410" mass="43569">MTHHTLPPRRELALLLTIAGIQFTHILDFMIMMPLGPQFTRLFGISDAQFGLLVSAYTLSAGVSGLAAATYVDRFDRKHLLLVLYTLFALATLACGLGPGYGFLMAARIAAGLFGGVLSALSQTIVADVVPFERRGRAMGIVMSSFSFSTVAGVPIGLFLAAHLNWQAPFIGIALLSGLLALAAALTMPALSHHLRAGHRPSVWRGIGRVLAQRNHQRAFAFSATLMFAGFMVIPFITIYMQANVGLSTEQIPYLYLCGGCATLLTARLFGRLTDRLGKVRVFSWMAAAVVVPLLATTLLPASPLWAALLVSTLLFVCMSGRMIPGMAILTSAADPAQRGTFMALNAAVQSAGMGLASLLAGWIIGRNALGQVTHYWVAGLIGAAASLLTIVMARRLVMHGAVQASPHRP</sequence>
<dbReference type="CDD" id="cd17324">
    <property type="entry name" value="MFS_NepI_like"/>
    <property type="match status" value="1"/>
</dbReference>
<feature type="transmembrane region" description="Helical" evidence="6">
    <location>
        <begin position="170"/>
        <end position="191"/>
    </location>
</feature>
<dbReference type="InterPro" id="IPR050189">
    <property type="entry name" value="MFS_Efflux_Transporters"/>
</dbReference>
<keyword evidence="9" id="KW-1185">Reference proteome</keyword>
<evidence type="ECO:0000313" key="8">
    <source>
        <dbReference type="EMBL" id="MFC7435415.1"/>
    </source>
</evidence>
<dbReference type="Proteomes" id="UP001596495">
    <property type="component" value="Unassembled WGS sequence"/>
</dbReference>
<evidence type="ECO:0000313" key="9">
    <source>
        <dbReference type="Proteomes" id="UP001596495"/>
    </source>
</evidence>
<dbReference type="PANTHER" id="PTHR43124:SF3">
    <property type="entry name" value="CHLORAMPHENICOL EFFLUX PUMP RV0191"/>
    <property type="match status" value="1"/>
</dbReference>
<feature type="transmembrane region" description="Helical" evidence="6">
    <location>
        <begin position="142"/>
        <end position="164"/>
    </location>
</feature>
<dbReference type="PROSITE" id="PS50850">
    <property type="entry name" value="MFS"/>
    <property type="match status" value="1"/>
</dbReference>
<dbReference type="Gene3D" id="1.20.1250.20">
    <property type="entry name" value="MFS general substrate transporter like domains"/>
    <property type="match status" value="1"/>
</dbReference>
<keyword evidence="3 6" id="KW-0812">Transmembrane</keyword>
<evidence type="ECO:0000259" key="7">
    <source>
        <dbReference type="PROSITE" id="PS50850"/>
    </source>
</evidence>
<comment type="caution">
    <text evidence="8">The sequence shown here is derived from an EMBL/GenBank/DDBJ whole genome shotgun (WGS) entry which is preliminary data.</text>
</comment>
<feature type="transmembrane region" description="Helical" evidence="6">
    <location>
        <begin position="109"/>
        <end position="130"/>
    </location>
</feature>
<gene>
    <name evidence="8" type="ORF">ACFQNJ_12955</name>
</gene>
<feature type="transmembrane region" description="Helical" evidence="6">
    <location>
        <begin position="52"/>
        <end position="72"/>
    </location>
</feature>
<proteinExistence type="predicted"/>
<evidence type="ECO:0000256" key="2">
    <source>
        <dbReference type="ARBA" id="ARBA00022475"/>
    </source>
</evidence>
<evidence type="ECO:0000256" key="1">
    <source>
        <dbReference type="ARBA" id="ARBA00004651"/>
    </source>
</evidence>
<evidence type="ECO:0000256" key="5">
    <source>
        <dbReference type="ARBA" id="ARBA00023136"/>
    </source>
</evidence>
<feature type="domain" description="Major facilitator superfamily (MFS) profile" evidence="7">
    <location>
        <begin position="14"/>
        <end position="398"/>
    </location>
</feature>
<keyword evidence="4 6" id="KW-1133">Transmembrane helix</keyword>
<dbReference type="PANTHER" id="PTHR43124">
    <property type="entry name" value="PURINE EFFLUX PUMP PBUE"/>
    <property type="match status" value="1"/>
</dbReference>
<accession>A0ABW2RBG5</accession>
<feature type="transmembrane region" description="Helical" evidence="6">
    <location>
        <begin position="219"/>
        <end position="241"/>
    </location>
</feature>